<evidence type="ECO:0000313" key="2">
    <source>
        <dbReference type="Proteomes" id="UP000050417"/>
    </source>
</evidence>
<sequence>MDLNQKKINPINNRPICPVCGSELVLTLIVFGNVKYHAWLCDCATQPEDVAADIVRAREFAGEVLLYTVEYVRDEGE</sequence>
<dbReference type="AlphaFoldDB" id="A0A0P6XRI0"/>
<keyword evidence="2" id="KW-1185">Reference proteome</keyword>
<dbReference type="EMBL" id="LGCL01000039">
    <property type="protein sequence ID" value="KPL72268.1"/>
    <property type="molecule type" value="Genomic_DNA"/>
</dbReference>
<dbReference type="STRING" id="1134406.ADN00_15745"/>
<proteinExistence type="predicted"/>
<reference evidence="1 2" key="1">
    <citation type="submission" date="2015-07" db="EMBL/GenBank/DDBJ databases">
        <title>Genome sequence of Ornatilinea apprima DSM 23815.</title>
        <authorList>
            <person name="Hemp J."/>
            <person name="Ward L.M."/>
            <person name="Pace L.A."/>
            <person name="Fischer W.W."/>
        </authorList>
    </citation>
    <scope>NUCLEOTIDE SEQUENCE [LARGE SCALE GENOMIC DNA]</scope>
    <source>
        <strain evidence="1 2">P3M-1</strain>
    </source>
</reference>
<protein>
    <submittedName>
        <fullName evidence="1">Uncharacterized protein</fullName>
    </submittedName>
</protein>
<comment type="caution">
    <text evidence="1">The sequence shown here is derived from an EMBL/GenBank/DDBJ whole genome shotgun (WGS) entry which is preliminary data.</text>
</comment>
<evidence type="ECO:0000313" key="1">
    <source>
        <dbReference type="EMBL" id="KPL72268.1"/>
    </source>
</evidence>
<accession>A0A0P6XRI0</accession>
<name>A0A0P6XRI0_9CHLR</name>
<organism evidence="1 2">
    <name type="scientific">Ornatilinea apprima</name>
    <dbReference type="NCBI Taxonomy" id="1134406"/>
    <lineage>
        <taxon>Bacteria</taxon>
        <taxon>Bacillati</taxon>
        <taxon>Chloroflexota</taxon>
        <taxon>Anaerolineae</taxon>
        <taxon>Anaerolineales</taxon>
        <taxon>Anaerolineaceae</taxon>
        <taxon>Ornatilinea</taxon>
    </lineage>
</organism>
<dbReference type="Proteomes" id="UP000050417">
    <property type="component" value="Unassembled WGS sequence"/>
</dbReference>
<gene>
    <name evidence="1" type="ORF">ADN00_15745</name>
</gene>